<evidence type="ECO:0008006" key="9">
    <source>
        <dbReference type="Google" id="ProtNLM"/>
    </source>
</evidence>
<dbReference type="AlphaFoldDB" id="A0A7C9HIV0"/>
<protein>
    <recommendedName>
        <fullName evidence="9">DNA mismatch endonuclease Vsr</fullName>
    </recommendedName>
</protein>
<evidence type="ECO:0000256" key="1">
    <source>
        <dbReference type="ARBA" id="ARBA00022722"/>
    </source>
</evidence>
<evidence type="ECO:0000256" key="4">
    <source>
        <dbReference type="ARBA" id="ARBA00022801"/>
    </source>
</evidence>
<dbReference type="InterPro" id="IPR004603">
    <property type="entry name" value="DNA_mismatch_endonuc_vsr"/>
</dbReference>
<dbReference type="EMBL" id="WODA01000023">
    <property type="protein sequence ID" value="MUN08021.1"/>
    <property type="molecule type" value="Genomic_DNA"/>
</dbReference>
<keyword evidence="1" id="KW-0540">Nuclease</keyword>
<reference evidence="7 8" key="1">
    <citation type="submission" date="2019-11" db="EMBL/GenBank/DDBJ databases">
        <title>Agromyces kandeliae sp. nov., isolated from mangrove soil.</title>
        <authorList>
            <person name="Wang R."/>
        </authorList>
    </citation>
    <scope>NUCLEOTIDE SEQUENCE [LARGE SCALE GENOMIC DNA]</scope>
    <source>
        <strain evidence="7 8">JCM 11431</strain>
    </source>
</reference>
<keyword evidence="5" id="KW-0234">DNA repair</keyword>
<dbReference type="GO" id="GO:0004519">
    <property type="term" value="F:endonuclease activity"/>
    <property type="evidence" value="ECO:0007669"/>
    <property type="project" value="UniProtKB-KW"/>
</dbReference>
<gene>
    <name evidence="7" type="ORF">GLX25_12950</name>
</gene>
<evidence type="ECO:0000313" key="7">
    <source>
        <dbReference type="EMBL" id="MUN08021.1"/>
    </source>
</evidence>
<dbReference type="GO" id="GO:0006298">
    <property type="term" value="P:mismatch repair"/>
    <property type="evidence" value="ECO:0007669"/>
    <property type="project" value="InterPro"/>
</dbReference>
<evidence type="ECO:0000313" key="8">
    <source>
        <dbReference type="Proteomes" id="UP000480122"/>
    </source>
</evidence>
<comment type="similarity">
    <text evidence="6">Belongs to the Vsr family.</text>
</comment>
<dbReference type="RefSeq" id="WP_155842856.1">
    <property type="nucleotide sequence ID" value="NZ_BAAAIA010000001.1"/>
</dbReference>
<dbReference type="GO" id="GO:0016787">
    <property type="term" value="F:hydrolase activity"/>
    <property type="evidence" value="ECO:0007669"/>
    <property type="project" value="UniProtKB-KW"/>
</dbReference>
<evidence type="ECO:0000256" key="6">
    <source>
        <dbReference type="ARBA" id="ARBA00029466"/>
    </source>
</evidence>
<comment type="caution">
    <text evidence="7">The sequence shown here is derived from an EMBL/GenBank/DDBJ whole genome shotgun (WGS) entry which is preliminary data.</text>
</comment>
<evidence type="ECO:0000256" key="2">
    <source>
        <dbReference type="ARBA" id="ARBA00022759"/>
    </source>
</evidence>
<dbReference type="OrthoDB" id="9801520at2"/>
<dbReference type="Gene3D" id="3.40.960.10">
    <property type="entry name" value="VSR Endonuclease"/>
    <property type="match status" value="1"/>
</dbReference>
<dbReference type="Pfam" id="PF03852">
    <property type="entry name" value="Vsr"/>
    <property type="match status" value="1"/>
</dbReference>
<dbReference type="SUPFAM" id="SSF52980">
    <property type="entry name" value="Restriction endonuclease-like"/>
    <property type="match status" value="1"/>
</dbReference>
<evidence type="ECO:0000256" key="3">
    <source>
        <dbReference type="ARBA" id="ARBA00022763"/>
    </source>
</evidence>
<dbReference type="InterPro" id="IPR011335">
    <property type="entry name" value="Restrct_endonuc-II-like"/>
</dbReference>
<evidence type="ECO:0000256" key="5">
    <source>
        <dbReference type="ARBA" id="ARBA00023204"/>
    </source>
</evidence>
<dbReference type="Proteomes" id="UP000480122">
    <property type="component" value="Unassembled WGS sequence"/>
</dbReference>
<sequence>MGTVYGIVHQVQNGRIDLDIARQNVNEEALHWSSRDLPNLGYFASTGSGHAQLPISSACVRITLLPKTAAWWWGLPSSKRIVASVTEEWLTDDATSRRMRATRSSGSTLELAMRRELTLAGLRYRLQFRPEPDMRHRADFVFIRPRVIVDLRGCYWHGCEAHCIPPKRNAPRWQEKFAHNRARDRRIVKELESRGWTVIVVWEHDDLRVAASVVARVVRNRRTRAANRGSGRRSSFEA</sequence>
<keyword evidence="2" id="KW-0255">Endonuclease</keyword>
<proteinExistence type="inferred from homology"/>
<organism evidence="7 8">
    <name type="scientific">Agromyces luteolus</name>
    <dbReference type="NCBI Taxonomy" id="88373"/>
    <lineage>
        <taxon>Bacteria</taxon>
        <taxon>Bacillati</taxon>
        <taxon>Actinomycetota</taxon>
        <taxon>Actinomycetes</taxon>
        <taxon>Micrococcales</taxon>
        <taxon>Microbacteriaceae</taxon>
        <taxon>Agromyces</taxon>
    </lineage>
</organism>
<keyword evidence="4" id="KW-0378">Hydrolase</keyword>
<keyword evidence="3" id="KW-0227">DNA damage</keyword>
<name>A0A7C9HIV0_9MICO</name>
<accession>A0A7C9HIV0</accession>
<keyword evidence="8" id="KW-1185">Reference proteome</keyword>